<proteinExistence type="inferred from homology"/>
<feature type="domain" description="KxDL" evidence="2">
    <location>
        <begin position="39"/>
        <end position="107"/>
    </location>
</feature>
<keyword evidence="4" id="KW-1185">Reference proteome</keyword>
<dbReference type="Pfam" id="PF10241">
    <property type="entry name" value="KxDL"/>
    <property type="match status" value="1"/>
</dbReference>
<accession>A0A1R2C7B1</accession>
<dbReference type="AlphaFoldDB" id="A0A1R2C7B1"/>
<evidence type="ECO:0000313" key="4">
    <source>
        <dbReference type="Proteomes" id="UP000187209"/>
    </source>
</evidence>
<comment type="similarity">
    <text evidence="1">Belongs to the KXD1 family.</text>
</comment>
<organism evidence="3 4">
    <name type="scientific">Stentor coeruleus</name>
    <dbReference type="NCBI Taxonomy" id="5963"/>
    <lineage>
        <taxon>Eukaryota</taxon>
        <taxon>Sar</taxon>
        <taxon>Alveolata</taxon>
        <taxon>Ciliophora</taxon>
        <taxon>Postciliodesmatophora</taxon>
        <taxon>Heterotrichea</taxon>
        <taxon>Heterotrichida</taxon>
        <taxon>Stentoridae</taxon>
        <taxon>Stentor</taxon>
    </lineage>
</organism>
<dbReference type="EMBL" id="MPUH01000255">
    <property type="protein sequence ID" value="OMJ84871.1"/>
    <property type="molecule type" value="Genomic_DNA"/>
</dbReference>
<dbReference type="Proteomes" id="UP000187209">
    <property type="component" value="Unassembled WGS sequence"/>
</dbReference>
<gene>
    <name evidence="3" type="ORF">SteCoe_13928</name>
</gene>
<dbReference type="InterPro" id="IPR019371">
    <property type="entry name" value="KxDL_dom"/>
</dbReference>
<evidence type="ECO:0000259" key="2">
    <source>
        <dbReference type="Pfam" id="PF10241"/>
    </source>
</evidence>
<name>A0A1R2C7B1_9CILI</name>
<evidence type="ECO:0000313" key="3">
    <source>
        <dbReference type="EMBL" id="OMJ84871.1"/>
    </source>
</evidence>
<comment type="caution">
    <text evidence="3">The sequence shown here is derived from an EMBL/GenBank/DDBJ whole genome shotgun (WGS) entry which is preliminary data.</text>
</comment>
<protein>
    <recommendedName>
        <fullName evidence="2">KxDL domain-containing protein</fullName>
    </recommendedName>
</protein>
<evidence type="ECO:0000256" key="1">
    <source>
        <dbReference type="ARBA" id="ARBA00005913"/>
    </source>
</evidence>
<sequence>MEPVVKVKFLYEETQVAVRIHITLPSEENCLSWANPYNTLLETIEIQQRILQKVTDTAFELSTYNQQSASKFLELSTKIDKYPGIVKTMCDDLKLIQKSIHRMKQKLGLPKYKIPDD</sequence>
<reference evidence="3 4" key="1">
    <citation type="submission" date="2016-11" db="EMBL/GenBank/DDBJ databases">
        <title>The macronuclear genome of Stentor coeruleus: a giant cell with tiny introns.</title>
        <authorList>
            <person name="Slabodnick M."/>
            <person name="Ruby J.G."/>
            <person name="Reiff S.B."/>
            <person name="Swart E.C."/>
            <person name="Gosai S."/>
            <person name="Prabakaran S."/>
            <person name="Witkowska E."/>
            <person name="Larue G.E."/>
            <person name="Fisher S."/>
            <person name="Freeman R.M."/>
            <person name="Gunawardena J."/>
            <person name="Chu W."/>
            <person name="Stover N.A."/>
            <person name="Gregory B.D."/>
            <person name="Nowacki M."/>
            <person name="Derisi J."/>
            <person name="Roy S.W."/>
            <person name="Marshall W.F."/>
            <person name="Sood P."/>
        </authorList>
    </citation>
    <scope>NUCLEOTIDE SEQUENCE [LARGE SCALE GENOMIC DNA]</scope>
    <source>
        <strain evidence="3">WM001</strain>
    </source>
</reference>